<dbReference type="PROSITE" id="PS50212">
    <property type="entry name" value="RASGEF_NTER"/>
    <property type="match status" value="1"/>
</dbReference>
<keyword evidence="3" id="KW-1185">Reference proteome</keyword>
<comment type="caution">
    <text evidence="2">The sequence shown here is derived from an EMBL/GenBank/DDBJ whole genome shotgun (WGS) entry which is preliminary data.</text>
</comment>
<dbReference type="InterPro" id="IPR036964">
    <property type="entry name" value="RASGEF_cat_dom_sf"/>
</dbReference>
<feature type="compositionally biased region" description="Basic and acidic residues" evidence="1">
    <location>
        <begin position="418"/>
        <end position="431"/>
    </location>
</feature>
<dbReference type="Proteomes" id="UP001152795">
    <property type="component" value="Unassembled WGS sequence"/>
</dbReference>
<organism evidence="2 3">
    <name type="scientific">Paramuricea clavata</name>
    <name type="common">Red gorgonian</name>
    <name type="synonym">Violescent sea-whip</name>
    <dbReference type="NCBI Taxonomy" id="317549"/>
    <lineage>
        <taxon>Eukaryota</taxon>
        <taxon>Metazoa</taxon>
        <taxon>Cnidaria</taxon>
        <taxon>Anthozoa</taxon>
        <taxon>Octocorallia</taxon>
        <taxon>Malacalcyonacea</taxon>
        <taxon>Plexauridae</taxon>
        <taxon>Paramuricea</taxon>
    </lineage>
</organism>
<protein>
    <submittedName>
        <fullName evidence="2">Son of sevenless homolog 1-like</fullName>
    </submittedName>
</protein>
<feature type="region of interest" description="Disordered" evidence="1">
    <location>
        <begin position="336"/>
        <end position="368"/>
    </location>
</feature>
<dbReference type="InterPro" id="IPR001895">
    <property type="entry name" value="RASGEF_cat_dom"/>
</dbReference>
<dbReference type="AlphaFoldDB" id="A0A7D9L719"/>
<name>A0A7D9L719_PARCT</name>
<dbReference type="Gene3D" id="1.20.870.10">
    <property type="entry name" value="Son of sevenless (SoS) protein Chain: S domain 1"/>
    <property type="match status" value="1"/>
</dbReference>
<dbReference type="SUPFAM" id="SSF48366">
    <property type="entry name" value="Ras GEF"/>
    <property type="match status" value="1"/>
</dbReference>
<dbReference type="PANTHER" id="PTHR23113:SF363">
    <property type="entry name" value="PROTEIN SON OF SEVENLESS"/>
    <property type="match status" value="1"/>
</dbReference>
<feature type="region of interest" description="Disordered" evidence="1">
    <location>
        <begin position="383"/>
        <end position="491"/>
    </location>
</feature>
<dbReference type="Pfam" id="PF00617">
    <property type="entry name" value="RasGEF"/>
    <property type="match status" value="1"/>
</dbReference>
<dbReference type="SMART" id="SM00147">
    <property type="entry name" value="RasGEF"/>
    <property type="match status" value="1"/>
</dbReference>
<dbReference type="GO" id="GO:0005085">
    <property type="term" value="F:guanyl-nucleotide exchange factor activity"/>
    <property type="evidence" value="ECO:0007669"/>
    <property type="project" value="InterPro"/>
</dbReference>
<dbReference type="Gene3D" id="1.10.840.10">
    <property type="entry name" value="Ras guanine-nucleotide exchange factors catalytic domain"/>
    <property type="match status" value="1"/>
</dbReference>
<dbReference type="InterPro" id="IPR000651">
    <property type="entry name" value="Ras-like_Gua-exchang_fac_N"/>
</dbReference>
<dbReference type="CDD" id="cd00155">
    <property type="entry name" value="RasGEF"/>
    <property type="match status" value="1"/>
</dbReference>
<dbReference type="InterPro" id="IPR019804">
    <property type="entry name" value="Ras_G-nucl-exch_fac_CS"/>
</dbReference>
<proteinExistence type="predicted"/>
<dbReference type="EMBL" id="CACRXK020014620">
    <property type="protein sequence ID" value="CAB4027132.1"/>
    <property type="molecule type" value="Genomic_DNA"/>
</dbReference>
<feature type="compositionally biased region" description="Polar residues" evidence="1">
    <location>
        <begin position="403"/>
        <end position="416"/>
    </location>
</feature>
<feature type="compositionally biased region" description="Low complexity" evidence="1">
    <location>
        <begin position="392"/>
        <end position="402"/>
    </location>
</feature>
<dbReference type="GO" id="GO:0007265">
    <property type="term" value="P:Ras protein signal transduction"/>
    <property type="evidence" value="ECO:0007669"/>
    <property type="project" value="TreeGrafter"/>
</dbReference>
<feature type="compositionally biased region" description="Basic and acidic residues" evidence="1">
    <location>
        <begin position="443"/>
        <end position="471"/>
    </location>
</feature>
<dbReference type="PROSITE" id="PS50009">
    <property type="entry name" value="RASGEF_CAT"/>
    <property type="match status" value="1"/>
</dbReference>
<reference evidence="2" key="1">
    <citation type="submission" date="2020-04" db="EMBL/GenBank/DDBJ databases">
        <authorList>
            <person name="Alioto T."/>
            <person name="Alioto T."/>
            <person name="Gomez Garrido J."/>
        </authorList>
    </citation>
    <scope>NUCLEOTIDE SEQUENCE</scope>
    <source>
        <strain evidence="2">A484AB</strain>
    </source>
</reference>
<evidence type="ECO:0000256" key="1">
    <source>
        <dbReference type="SAM" id="MobiDB-lite"/>
    </source>
</evidence>
<accession>A0A7D9L719</accession>
<feature type="compositionally biased region" description="Polar residues" evidence="1">
    <location>
        <begin position="355"/>
        <end position="368"/>
    </location>
</feature>
<sequence>MALRVLNVIRQWVDNHFYDFARDPELLAKLKKMLSSVNGRAVSKWVDSIDRIIERKQEDMERPRELTFEKDPPAIEWHATGDPDKFDILTLHPIEIARQLTIIESELYRAVKPSELVGSVWTKDAVKHQTSPNLLKLIKHSNTITYWFMKSILEMMNFEERLAVLSRIVDILMVFQELNNFSGVMQVLSCIESAAINRLQHTFVELSEKRKGAIDAAKELSADHHKKYVEKLRSINPPCVPFFGMYLSNILKIEDGNPDFLPNYPEGMINFSKRRKVAEITGEIQQYQNQPYCLKEETTICSYLENLDPIENRTDKELEDDFYETSLKMEPRNCKQLPKFPRKTDYNLKGPGIKATSQRNSTLGMGTLRKGSQLSIAVISEEKEIAPPSTPTEPTSPLQSPSFTSYTDSISWTPPSDANEHEDPFEQKTDRPPPGLPPRKQRPLSEKRVPPPERKVKRHESERIISTHTRESSPAVAPPLPPKSPHTLQKSLTCSFFPVNVDMTEAMNSTSDGDEKNSAPPPLPPRMGSSSSSSSIKSPKSSEEMESDPGPPPKLPPRRVSKT</sequence>
<gene>
    <name evidence="2" type="ORF">PACLA_8A066223</name>
</gene>
<dbReference type="PANTHER" id="PTHR23113">
    <property type="entry name" value="GUANINE NUCLEOTIDE EXCHANGE FACTOR"/>
    <property type="match status" value="1"/>
</dbReference>
<dbReference type="PROSITE" id="PS00720">
    <property type="entry name" value="RASGEF"/>
    <property type="match status" value="1"/>
</dbReference>
<dbReference type="OrthoDB" id="546434at2759"/>
<dbReference type="InterPro" id="IPR023578">
    <property type="entry name" value="Ras_GEF_dom_sf"/>
</dbReference>
<feature type="compositionally biased region" description="Low complexity" evidence="1">
    <location>
        <begin position="526"/>
        <end position="539"/>
    </location>
</feature>
<evidence type="ECO:0000313" key="3">
    <source>
        <dbReference type="Proteomes" id="UP001152795"/>
    </source>
</evidence>
<dbReference type="GO" id="GO:0005886">
    <property type="term" value="C:plasma membrane"/>
    <property type="evidence" value="ECO:0007669"/>
    <property type="project" value="TreeGrafter"/>
</dbReference>
<feature type="region of interest" description="Disordered" evidence="1">
    <location>
        <begin position="505"/>
        <end position="563"/>
    </location>
</feature>
<dbReference type="InterPro" id="IPR008937">
    <property type="entry name" value="Ras-like_GEF"/>
</dbReference>
<evidence type="ECO:0000313" key="2">
    <source>
        <dbReference type="EMBL" id="CAB4027132.1"/>
    </source>
</evidence>